<dbReference type="InterPro" id="IPR002716">
    <property type="entry name" value="PIN_dom"/>
</dbReference>
<organism evidence="8 9">
    <name type="scientific">Amborella trichopoda</name>
    <dbReference type="NCBI Taxonomy" id="13333"/>
    <lineage>
        <taxon>Eukaryota</taxon>
        <taxon>Viridiplantae</taxon>
        <taxon>Streptophyta</taxon>
        <taxon>Embryophyta</taxon>
        <taxon>Tracheophyta</taxon>
        <taxon>Spermatophyta</taxon>
        <taxon>Magnoliopsida</taxon>
        <taxon>Amborellales</taxon>
        <taxon>Amborellaceae</taxon>
        <taxon>Amborella</taxon>
    </lineage>
</organism>
<evidence type="ECO:0000313" key="9">
    <source>
        <dbReference type="Proteomes" id="UP000017836"/>
    </source>
</evidence>
<dbReference type="InterPro" id="IPR015421">
    <property type="entry name" value="PyrdxlP-dep_Trfase_major"/>
</dbReference>
<dbReference type="FunFam" id="3.90.1150.10:FF:000090">
    <property type="entry name" value="Bifunctional dethiobiotin synthetase/7,8-diamino-pelargonic acid aminotransferase, mitochondrial"/>
    <property type="match status" value="1"/>
</dbReference>
<dbReference type="AlphaFoldDB" id="W1PBJ5"/>
<dbReference type="InterPro" id="IPR005814">
    <property type="entry name" value="Aminotrans_3"/>
</dbReference>
<keyword evidence="9" id="KW-1185">Reference proteome</keyword>
<dbReference type="InterPro" id="IPR029060">
    <property type="entry name" value="PIN-like_dom_sf"/>
</dbReference>
<dbReference type="Gene3D" id="3.40.50.300">
    <property type="entry name" value="P-loop containing nucleotide triphosphate hydrolases"/>
    <property type="match status" value="1"/>
</dbReference>
<comment type="similarity">
    <text evidence="5">Belongs to the UTP23/FCF1 family. FCF1 subfamily.</text>
</comment>
<name>W1PBJ5_AMBTC</name>
<evidence type="ECO:0000256" key="3">
    <source>
        <dbReference type="ARBA" id="ARBA00022679"/>
    </source>
</evidence>
<evidence type="ECO:0000256" key="6">
    <source>
        <dbReference type="ARBA" id="ARBA00046345"/>
    </source>
</evidence>
<reference evidence="9" key="1">
    <citation type="journal article" date="2013" name="Science">
        <title>The Amborella genome and the evolution of flowering plants.</title>
        <authorList>
            <consortium name="Amborella Genome Project"/>
        </authorList>
    </citation>
    <scope>NUCLEOTIDE SEQUENCE [LARGE SCALE GENOMIC DNA]</scope>
</reference>
<dbReference type="eggNOG" id="KOG1401">
    <property type="taxonomic scope" value="Eukaryota"/>
</dbReference>
<dbReference type="InterPro" id="IPR049704">
    <property type="entry name" value="Aminotrans_3_PPA_site"/>
</dbReference>
<dbReference type="STRING" id="13333.W1PBJ5"/>
<dbReference type="Gene3D" id="3.40.640.10">
    <property type="entry name" value="Type I PLP-dependent aspartate aminotransferase-like (Major domain)"/>
    <property type="match status" value="1"/>
</dbReference>
<dbReference type="EMBL" id="KI393807">
    <property type="protein sequence ID" value="ERN07277.1"/>
    <property type="molecule type" value="Genomic_DNA"/>
</dbReference>
<dbReference type="Gene3D" id="3.90.1150.10">
    <property type="entry name" value="Aspartate Aminotransferase, domain 1"/>
    <property type="match status" value="1"/>
</dbReference>
<dbReference type="GO" id="GO:0004141">
    <property type="term" value="F:dethiobiotin synthase activity"/>
    <property type="evidence" value="ECO:0000318"/>
    <property type="project" value="GO_Central"/>
</dbReference>
<dbReference type="GO" id="GO:0032040">
    <property type="term" value="C:small-subunit processome"/>
    <property type="evidence" value="ECO:0007669"/>
    <property type="project" value="InterPro"/>
</dbReference>
<accession>W1PBJ5</accession>
<evidence type="ECO:0000256" key="2">
    <source>
        <dbReference type="ARBA" id="ARBA00022576"/>
    </source>
</evidence>
<dbReference type="FunFam" id="3.40.640.10:FF:000088">
    <property type="entry name" value="Bifunctional dethiobiotin synthetase/7,8-diamino-pelargonic acid aminotransferase"/>
    <property type="match status" value="1"/>
</dbReference>
<dbReference type="GO" id="GO:0030170">
    <property type="term" value="F:pyridoxal phosphate binding"/>
    <property type="evidence" value="ECO:0007669"/>
    <property type="project" value="InterPro"/>
</dbReference>
<dbReference type="SUPFAM" id="SSF52540">
    <property type="entry name" value="P-loop containing nucleoside triphosphate hydrolases"/>
    <property type="match status" value="2"/>
</dbReference>
<evidence type="ECO:0000256" key="4">
    <source>
        <dbReference type="ARBA" id="ARBA00022898"/>
    </source>
</evidence>
<feature type="domain" description="PIN" evidence="7">
    <location>
        <begin position="65"/>
        <end position="164"/>
    </location>
</feature>
<sequence>MGRSKKTPKFAVRKNIISSKTIKKYKEEVLNPNKKDLTKEKLPPNVPYVSSALFFKYNTALGPPYRVLVDTNFINFSIQNKLDLEKGMMDCLYAKCTPCITDCVMAELEKLGQKYRVALRIAKDPRFERLPCTHKGTYADDCIVERVTWHKCYIVATCDRDLKRRIRKNARRCLLFNGRLNLLFVPSSSASLSKLAGSQNNRRCHATGSRFTRSFCTTSVNLEVSLSHPTFMVWSSNTGVGKTLVSAGLASSILLLETKPSNPLNVQYIKPVQTGFPIDSDSRCVYQKVSEIFHHRRPSRSIFASNHVLKASEPALEGLVGVRTEDCTSGSIDGFRDLGLYEERELRVPGSVHEGSKLMCKTMYAWKQPISPHLAVERESAFVSDSVLLQSLQQNLLFQTREKDAFGKCQLWNIVEIAGGVASPGPSGTLQCDLYRPFRLPGVLVGDGRLGGISGTISAYETLKLRGYDVAAIILEDNGLSNEESLLSYLHNRLPVLVLPAIPRDLSDNLMEWFGKSWDVFGSLHSILVDDYTKRMGRLHEMSKKAGTIFWWPFTQHSLVPEETVTVIDSRSGENFAIHKVKKDSNYEFISHQFDACASWWTQGPDSTLQMELARDMGYATARYGHIMFPENVYEPALHCAELLLLGVGKGWASRVFFSDNGSTSIEISLKMAFRKFASDHALFCPSQLKSVEGTEFKVLALNGSYHGDTLGAMEAQAPSPYTGFLQQPWYSGRGFFLDPPTVFCSNEHWNLCLPQVFLPYKLNGEVPAFSSREEVFCGSRDSSELAGNYSNYIHQQLSLYRGSKNCASIAALIIEPVIHGAGGMHMIDPLFQRVLVRECRNQGIPIIYDEVFTGFWRLGVESAAEFLGCVPDIACFAKLMTGGIVPLSVTLATEAVFDAFKGDSKLMALLHGHSYSAHALGCTAAAKAIQWFKDPHMNPNIIATGNKKLRELWDCEMVSKLSSHSAVKRVVSLGTLCAIELKAEDSGYGSLYAISLVRQLREDGVYMRPLGNVIYLMCGPCTSPQVCYQLLSKVYRRINELGASAGA</sequence>
<dbReference type="Pfam" id="PF00202">
    <property type="entry name" value="Aminotran_3"/>
    <property type="match status" value="1"/>
</dbReference>
<comment type="subcellular location">
    <subcellularLocation>
        <location evidence="1">Mitochondrion</location>
    </subcellularLocation>
</comment>
<dbReference type="OMA" id="KGWASRA"/>
<keyword evidence="3" id="KW-0808">Transferase</keyword>
<dbReference type="PANTHER" id="PTHR42684:SF3">
    <property type="entry name" value="ADENOSYLMETHIONINE-8-AMINO-7-OXONONANOATE AMINOTRANSFERASE"/>
    <property type="match status" value="1"/>
</dbReference>
<gene>
    <name evidence="8" type="ORF">AMTR_s00019p00206230</name>
</gene>
<dbReference type="Gene3D" id="3.40.50.1010">
    <property type="entry name" value="5'-nuclease"/>
    <property type="match status" value="1"/>
</dbReference>
<evidence type="ECO:0000313" key="8">
    <source>
        <dbReference type="EMBL" id="ERN07277.1"/>
    </source>
</evidence>
<dbReference type="GO" id="GO:0005739">
    <property type="term" value="C:mitochondrion"/>
    <property type="evidence" value="ECO:0000318"/>
    <property type="project" value="GO_Central"/>
</dbReference>
<dbReference type="GO" id="GO:0009102">
    <property type="term" value="P:biotin biosynthetic process"/>
    <property type="evidence" value="ECO:0000318"/>
    <property type="project" value="GO_Central"/>
</dbReference>
<dbReference type="eggNOG" id="KOG3165">
    <property type="taxonomic scope" value="Eukaryota"/>
</dbReference>
<keyword evidence="2" id="KW-0032">Aminotransferase</keyword>
<keyword evidence="4" id="KW-0663">Pyridoxal phosphate</keyword>
<protein>
    <recommendedName>
        <fullName evidence="7">PIN domain-containing protein</fullName>
    </recommendedName>
</protein>
<dbReference type="InterPro" id="IPR027417">
    <property type="entry name" value="P-loop_NTPase"/>
</dbReference>
<dbReference type="SUPFAM" id="SSF53383">
    <property type="entry name" value="PLP-dependent transferases"/>
    <property type="match status" value="1"/>
</dbReference>
<evidence type="ECO:0000256" key="5">
    <source>
        <dbReference type="ARBA" id="ARBA00024026"/>
    </source>
</evidence>
<dbReference type="Gramene" id="ERN07277">
    <property type="protein sequence ID" value="ERN07277"/>
    <property type="gene ID" value="AMTR_s00019p00206230"/>
</dbReference>
<dbReference type="SMART" id="SM00670">
    <property type="entry name" value="PINc"/>
    <property type="match status" value="1"/>
</dbReference>
<dbReference type="Proteomes" id="UP000017836">
    <property type="component" value="Unassembled WGS sequence"/>
</dbReference>
<dbReference type="SUPFAM" id="SSF88723">
    <property type="entry name" value="PIN domain-like"/>
    <property type="match status" value="1"/>
</dbReference>
<comment type="similarity">
    <text evidence="6">In the N-terminal section; belongs to the PINc/VapC protein family.</text>
</comment>
<proteinExistence type="inferred from homology"/>
<dbReference type="PROSITE" id="PS00600">
    <property type="entry name" value="AA_TRANSFER_CLASS_3"/>
    <property type="match status" value="1"/>
</dbReference>
<dbReference type="CDD" id="cd09864">
    <property type="entry name" value="PIN_Fcf1-like"/>
    <property type="match status" value="1"/>
</dbReference>
<dbReference type="GO" id="GO:0005759">
    <property type="term" value="C:mitochondrial matrix"/>
    <property type="evidence" value="ECO:0007669"/>
    <property type="project" value="EnsemblPlants"/>
</dbReference>
<dbReference type="GO" id="GO:0042803">
    <property type="term" value="F:protein homodimerization activity"/>
    <property type="evidence" value="ECO:0007669"/>
    <property type="project" value="EnsemblPlants"/>
</dbReference>
<dbReference type="PANTHER" id="PTHR42684">
    <property type="entry name" value="ADENOSYLMETHIONINE-8-AMINO-7-OXONONANOATE AMINOTRANSFERASE"/>
    <property type="match status" value="1"/>
</dbReference>
<evidence type="ECO:0000259" key="7">
    <source>
        <dbReference type="SMART" id="SM00670"/>
    </source>
</evidence>
<dbReference type="FunFam" id="3.40.50.1010:FF:000035">
    <property type="entry name" value="Fcf1, putative"/>
    <property type="match status" value="1"/>
</dbReference>
<dbReference type="InterPro" id="IPR006984">
    <property type="entry name" value="Fcf1/UTP23"/>
</dbReference>
<dbReference type="Pfam" id="PF04900">
    <property type="entry name" value="Fcf1"/>
    <property type="match status" value="1"/>
</dbReference>
<dbReference type="InterPro" id="IPR015422">
    <property type="entry name" value="PyrdxlP-dep_Trfase_small"/>
</dbReference>
<evidence type="ECO:0000256" key="1">
    <source>
        <dbReference type="ARBA" id="ARBA00004173"/>
    </source>
</evidence>
<dbReference type="GO" id="GO:0004015">
    <property type="term" value="F:adenosylmethionine-8-amino-7-oxononanoate transaminase activity"/>
    <property type="evidence" value="ECO:0000318"/>
    <property type="project" value="GO_Central"/>
</dbReference>
<dbReference type="InterPro" id="IPR037503">
    <property type="entry name" value="Fcf1_PIN"/>
</dbReference>
<dbReference type="CDD" id="cd03109">
    <property type="entry name" value="DTBS"/>
    <property type="match status" value="1"/>
</dbReference>
<dbReference type="InterPro" id="IPR015424">
    <property type="entry name" value="PyrdxlP-dep_Trfase"/>
</dbReference>
<dbReference type="HOGENOM" id="CLU_010794_0_0_1"/>